<gene>
    <name evidence="1" type="ORF">WH297_21920</name>
</gene>
<evidence type="ECO:0000313" key="2">
    <source>
        <dbReference type="Proteomes" id="UP001375812"/>
    </source>
</evidence>
<protein>
    <submittedName>
        <fullName evidence="1">Uncharacterized protein</fullName>
    </submittedName>
</protein>
<name>A0ABU8PJD3_9HYPH</name>
<accession>A0ABU8PJD3</accession>
<reference evidence="1 2" key="1">
    <citation type="submission" date="2023-12" db="EMBL/GenBank/DDBJ databases">
        <title>Gut-associated functions are favored during microbiome assembly across C. elegans life.</title>
        <authorList>
            <person name="Zimmermann J."/>
        </authorList>
    </citation>
    <scope>NUCLEOTIDE SEQUENCE [LARGE SCALE GENOMIC DNA]</scope>
    <source>
        <strain evidence="1 2">MYb71</strain>
    </source>
</reference>
<dbReference type="Proteomes" id="UP001375812">
    <property type="component" value="Unassembled WGS sequence"/>
</dbReference>
<organism evidence="1 2">
    <name type="scientific">Ochrobactrum vermis</name>
    <dbReference type="NCBI Taxonomy" id="1827297"/>
    <lineage>
        <taxon>Bacteria</taxon>
        <taxon>Pseudomonadati</taxon>
        <taxon>Pseudomonadota</taxon>
        <taxon>Alphaproteobacteria</taxon>
        <taxon>Hyphomicrobiales</taxon>
        <taxon>Brucellaceae</taxon>
        <taxon>Brucella/Ochrobactrum group</taxon>
        <taxon>Ochrobactrum</taxon>
    </lineage>
</organism>
<sequence length="89" mass="11100">MHVADLQTERMRRLHDTCRYNNIALQLQIIDLQRISFRRTRPILRNALRIRHSFPHFLRSFERRVSHRCSKLIFMHFQQREEKQENNFP</sequence>
<proteinExistence type="predicted"/>
<keyword evidence="2" id="KW-1185">Reference proteome</keyword>
<dbReference type="RefSeq" id="WP_339561749.1">
    <property type="nucleotide sequence ID" value="NZ_JBBGZH010000002.1"/>
</dbReference>
<evidence type="ECO:0000313" key="1">
    <source>
        <dbReference type="EMBL" id="MEJ5022373.1"/>
    </source>
</evidence>
<dbReference type="EMBL" id="JBBGZH010000002">
    <property type="protein sequence ID" value="MEJ5022373.1"/>
    <property type="molecule type" value="Genomic_DNA"/>
</dbReference>
<comment type="caution">
    <text evidence="1">The sequence shown here is derived from an EMBL/GenBank/DDBJ whole genome shotgun (WGS) entry which is preliminary data.</text>
</comment>